<dbReference type="PANTHER" id="PTHR45339:SF1">
    <property type="entry name" value="HYBRID SIGNAL TRANSDUCTION HISTIDINE KINASE J"/>
    <property type="match status" value="1"/>
</dbReference>
<dbReference type="InterPro" id="IPR008979">
    <property type="entry name" value="Galactose-bd-like_sf"/>
</dbReference>
<sequence length="935" mass="104914">MRNGYRRLCRTGIKGSRRIKRASSCSLLLALLCLCGVCQAQIGVKPVARRGIADLRKVDVDAQKTALTGEWKWYWHQLLKPGQTAPSFEYIQFPKLWSASQWKGKPVPSQGYATYALTILLPPHSERMGLELPAQYTSYQLFVNGEEITEDGQPGTTRSTTTPYWSTQLVLLPEADTLQVLLQIANFEHYKGGPNLPPRIGNLNRLRGERYTALALDILLTGCLLMSGLFFLGLFSFNRYDRSMLYFGLFCLLYNYRIIGADTYALHVLFTNIPWAITSRLEYGSLYLAIATFALYTKALYPKDIHPWIIRLVWGLCFAFTATLAFSPLFFTRFMAYFMWLSVGCIGYVAYIYWLAARRRRPGATYSLLSTGVLMIVFSLVLGDYLTLIEAPRLLLTTGYMTFFFFQSLVLSYRFGFIINEARHTEKQFLANMSHEIRTPLNAILGFSTMLETTPLNTEQQEAVGFIRSAGRNLLTIVNDILDISKIEAGMLSLESIPFSLTALVDSLRTMMSPIAAEKELQLIVETDPDLPAVVQGDPTRLTQVLLNLLSNAIKFTKKGSVTVRILLNSETEENVRVRMIVQDTGIGMDSDALPYIFERFRQASDFTTRYYGGTGLGLNIVRSLVEMQGGWINVTSKLGEGSCFTLEIPYQKTDDQQASVSNWAESAPEADNQPLSILIAEDNLMNQKLALQVLKRLGHVGTVAENGQQAIDILRKQSFDLVLMDIQMPVMDGYTTTQHIRQTLRSKVPIIAMTAHALASERERCLQAGMNDFMPKPFQINELQRVIRKYAPSPMLAVPTAIPAPPAPIVTMQSTDFSFDQLVHILDDDLTFAFELLDLYLVQTPGELDQIRQALQQQDTKTIKGILHAQKGPIQTLGLTRVVEQNLRLETLLLAGSDVSAVRTLVEEYVAMLDAELVVIDTSLQAKRAHAANE</sequence>
<dbReference type="Gene3D" id="2.60.120.260">
    <property type="entry name" value="Galactose-binding domain-like"/>
    <property type="match status" value="1"/>
</dbReference>
<dbReference type="SUPFAM" id="SSF49785">
    <property type="entry name" value="Galactose-binding domain-like"/>
    <property type="match status" value="1"/>
</dbReference>
<evidence type="ECO:0000256" key="6">
    <source>
        <dbReference type="ARBA" id="ARBA00022692"/>
    </source>
</evidence>
<keyword evidence="20" id="KW-1185">Reference proteome</keyword>
<feature type="domain" description="HPt" evidence="18">
    <location>
        <begin position="830"/>
        <end position="928"/>
    </location>
</feature>
<dbReference type="PROSITE" id="PS50110">
    <property type="entry name" value="RESPONSE_REGULATORY"/>
    <property type="match status" value="1"/>
</dbReference>
<dbReference type="PRINTS" id="PR00344">
    <property type="entry name" value="BCTRLSENSOR"/>
</dbReference>
<name>A0A2T0TBI1_9BACT</name>
<dbReference type="EMBL" id="PVTE01000004">
    <property type="protein sequence ID" value="PRY43005.1"/>
    <property type="molecule type" value="Genomic_DNA"/>
</dbReference>
<dbReference type="InterPro" id="IPR036097">
    <property type="entry name" value="HisK_dim/P_sf"/>
</dbReference>
<organism evidence="19 20">
    <name type="scientific">Spirosoma oryzae</name>
    <dbReference type="NCBI Taxonomy" id="1469603"/>
    <lineage>
        <taxon>Bacteria</taxon>
        <taxon>Pseudomonadati</taxon>
        <taxon>Bacteroidota</taxon>
        <taxon>Cytophagia</taxon>
        <taxon>Cytophagales</taxon>
        <taxon>Cytophagaceae</taxon>
        <taxon>Spirosoma</taxon>
    </lineage>
</organism>
<dbReference type="FunFam" id="3.30.565.10:FF:000010">
    <property type="entry name" value="Sensor histidine kinase RcsC"/>
    <property type="match status" value="1"/>
</dbReference>
<dbReference type="Gene3D" id="3.30.565.10">
    <property type="entry name" value="Histidine kinase-like ATPase, C-terminal domain"/>
    <property type="match status" value="1"/>
</dbReference>
<reference evidence="19 20" key="1">
    <citation type="submission" date="2018-03" db="EMBL/GenBank/DDBJ databases">
        <title>Genomic Encyclopedia of Archaeal and Bacterial Type Strains, Phase II (KMG-II): from individual species to whole genera.</title>
        <authorList>
            <person name="Goeker M."/>
        </authorList>
    </citation>
    <scope>NUCLEOTIDE SEQUENCE [LARGE SCALE GENOMIC DNA]</scope>
    <source>
        <strain evidence="19 20">DSM 28354</strain>
    </source>
</reference>
<dbReference type="PROSITE" id="PS50894">
    <property type="entry name" value="HPT"/>
    <property type="match status" value="1"/>
</dbReference>
<dbReference type="SMART" id="SM00387">
    <property type="entry name" value="HATPase_c"/>
    <property type="match status" value="1"/>
</dbReference>
<feature type="transmembrane region" description="Helical" evidence="14">
    <location>
        <begin position="284"/>
        <end position="301"/>
    </location>
</feature>
<gene>
    <name evidence="19" type="ORF">CLV58_104136</name>
</gene>
<keyword evidence="15" id="KW-0732">Signal</keyword>
<dbReference type="InterPro" id="IPR003661">
    <property type="entry name" value="HisK_dim/P_dom"/>
</dbReference>
<dbReference type="SUPFAM" id="SSF47384">
    <property type="entry name" value="Homodimeric domain of signal transducing histidine kinase"/>
    <property type="match status" value="1"/>
</dbReference>
<dbReference type="SMART" id="SM00448">
    <property type="entry name" value="REC"/>
    <property type="match status" value="1"/>
</dbReference>
<dbReference type="SUPFAM" id="SSF52172">
    <property type="entry name" value="CheY-like"/>
    <property type="match status" value="1"/>
</dbReference>
<dbReference type="GO" id="GO:0005886">
    <property type="term" value="C:plasma membrane"/>
    <property type="evidence" value="ECO:0007669"/>
    <property type="project" value="UniProtKB-SubCell"/>
</dbReference>
<dbReference type="CDD" id="cd00082">
    <property type="entry name" value="HisKA"/>
    <property type="match status" value="1"/>
</dbReference>
<evidence type="ECO:0000256" key="7">
    <source>
        <dbReference type="ARBA" id="ARBA00022741"/>
    </source>
</evidence>
<dbReference type="InterPro" id="IPR011006">
    <property type="entry name" value="CheY-like_superfamily"/>
</dbReference>
<dbReference type="SUPFAM" id="SSF47226">
    <property type="entry name" value="Histidine-containing phosphotransfer domain, HPT domain"/>
    <property type="match status" value="1"/>
</dbReference>
<evidence type="ECO:0000256" key="11">
    <source>
        <dbReference type="ARBA" id="ARBA00023136"/>
    </source>
</evidence>
<comment type="caution">
    <text evidence="19">The sequence shown here is derived from an EMBL/GenBank/DDBJ whole genome shotgun (WGS) entry which is preliminary data.</text>
</comment>
<feature type="transmembrane region" description="Helical" evidence="14">
    <location>
        <begin position="214"/>
        <end position="237"/>
    </location>
</feature>
<feature type="transmembrane region" description="Helical" evidence="14">
    <location>
        <begin position="308"/>
        <end position="331"/>
    </location>
</feature>
<dbReference type="OrthoDB" id="9811889at2"/>
<evidence type="ECO:0000256" key="14">
    <source>
        <dbReference type="SAM" id="Phobius"/>
    </source>
</evidence>
<dbReference type="InterPro" id="IPR004358">
    <property type="entry name" value="Sig_transdc_His_kin-like_C"/>
</dbReference>
<keyword evidence="9 14" id="KW-1133">Transmembrane helix</keyword>
<feature type="domain" description="Histidine kinase" evidence="16">
    <location>
        <begin position="432"/>
        <end position="653"/>
    </location>
</feature>
<evidence type="ECO:0000256" key="15">
    <source>
        <dbReference type="SAM" id="SignalP"/>
    </source>
</evidence>
<dbReference type="PANTHER" id="PTHR45339">
    <property type="entry name" value="HYBRID SIGNAL TRANSDUCTION HISTIDINE KINASE J"/>
    <property type="match status" value="1"/>
</dbReference>
<feature type="modified residue" description="Phosphohistidine" evidence="12">
    <location>
        <position position="869"/>
    </location>
</feature>
<dbReference type="InterPro" id="IPR011623">
    <property type="entry name" value="7TMR_DISM_rcpt_extracell_dom1"/>
</dbReference>
<dbReference type="Pfam" id="PF02518">
    <property type="entry name" value="HATPase_c"/>
    <property type="match status" value="1"/>
</dbReference>
<dbReference type="InterPro" id="IPR005467">
    <property type="entry name" value="His_kinase_dom"/>
</dbReference>
<dbReference type="InterPro" id="IPR008207">
    <property type="entry name" value="Sig_transdc_His_kin_Hpt_dom"/>
</dbReference>
<comment type="catalytic activity">
    <reaction evidence="1">
        <text>ATP + protein L-histidine = ADP + protein N-phospho-L-histidine.</text>
        <dbReference type="EC" id="2.7.13.3"/>
    </reaction>
</comment>
<evidence type="ECO:0000256" key="13">
    <source>
        <dbReference type="PROSITE-ProRule" id="PRU00169"/>
    </source>
</evidence>
<dbReference type="Gene3D" id="1.10.287.130">
    <property type="match status" value="1"/>
</dbReference>
<dbReference type="Gene3D" id="3.40.50.2300">
    <property type="match status" value="1"/>
</dbReference>
<keyword evidence="4" id="KW-1003">Cell membrane</keyword>
<dbReference type="CDD" id="cd16922">
    <property type="entry name" value="HATPase_EvgS-ArcB-TorS-like"/>
    <property type="match status" value="1"/>
</dbReference>
<dbReference type="InterPro" id="IPR036890">
    <property type="entry name" value="HATPase_C_sf"/>
</dbReference>
<feature type="modified residue" description="4-aspartylphosphate" evidence="13">
    <location>
        <position position="726"/>
    </location>
</feature>
<dbReference type="Pfam" id="PF00512">
    <property type="entry name" value="HisKA"/>
    <property type="match status" value="1"/>
</dbReference>
<evidence type="ECO:0000313" key="19">
    <source>
        <dbReference type="EMBL" id="PRY43005.1"/>
    </source>
</evidence>
<keyword evidence="6 14" id="KW-0812">Transmembrane</keyword>
<evidence type="ECO:0000313" key="20">
    <source>
        <dbReference type="Proteomes" id="UP000238375"/>
    </source>
</evidence>
<dbReference type="EC" id="2.7.13.3" evidence="3"/>
<comment type="subcellular location">
    <subcellularLocation>
        <location evidence="2">Cell membrane</location>
        <topology evidence="2">Multi-pass membrane protein</topology>
    </subcellularLocation>
</comment>
<dbReference type="AlphaFoldDB" id="A0A2T0TBI1"/>
<evidence type="ECO:0000259" key="18">
    <source>
        <dbReference type="PROSITE" id="PS50894"/>
    </source>
</evidence>
<evidence type="ECO:0000256" key="3">
    <source>
        <dbReference type="ARBA" id="ARBA00012438"/>
    </source>
</evidence>
<dbReference type="InterPro" id="IPR003594">
    <property type="entry name" value="HATPase_dom"/>
</dbReference>
<keyword evidence="8" id="KW-0067">ATP-binding</keyword>
<dbReference type="Gene3D" id="1.20.120.160">
    <property type="entry name" value="HPT domain"/>
    <property type="match status" value="1"/>
</dbReference>
<evidence type="ECO:0000259" key="17">
    <source>
        <dbReference type="PROSITE" id="PS50110"/>
    </source>
</evidence>
<feature type="transmembrane region" description="Helical" evidence="14">
    <location>
        <begin position="368"/>
        <end position="388"/>
    </location>
</feature>
<dbReference type="PROSITE" id="PS50109">
    <property type="entry name" value="HIS_KIN"/>
    <property type="match status" value="1"/>
</dbReference>
<keyword evidence="10" id="KW-0902">Two-component regulatory system</keyword>
<evidence type="ECO:0000256" key="5">
    <source>
        <dbReference type="ARBA" id="ARBA00022553"/>
    </source>
</evidence>
<dbReference type="Pfam" id="PF00072">
    <property type="entry name" value="Response_reg"/>
    <property type="match status" value="1"/>
</dbReference>
<accession>A0A2T0TBI1</accession>
<keyword evidence="7" id="KW-0547">Nucleotide-binding</keyword>
<dbReference type="Proteomes" id="UP000238375">
    <property type="component" value="Unassembled WGS sequence"/>
</dbReference>
<evidence type="ECO:0000256" key="10">
    <source>
        <dbReference type="ARBA" id="ARBA00023012"/>
    </source>
</evidence>
<dbReference type="InterPro" id="IPR001789">
    <property type="entry name" value="Sig_transdc_resp-reg_receiver"/>
</dbReference>
<dbReference type="Pfam" id="PF07695">
    <property type="entry name" value="7TMR-DISM_7TM"/>
    <property type="match status" value="1"/>
</dbReference>
<dbReference type="Pfam" id="PF01627">
    <property type="entry name" value="Hpt"/>
    <property type="match status" value="1"/>
</dbReference>
<feature type="transmembrane region" description="Helical" evidence="14">
    <location>
        <begin position="337"/>
        <end position="356"/>
    </location>
</feature>
<dbReference type="GO" id="GO:0000155">
    <property type="term" value="F:phosphorelay sensor kinase activity"/>
    <property type="evidence" value="ECO:0007669"/>
    <property type="project" value="InterPro"/>
</dbReference>
<dbReference type="GO" id="GO:0005524">
    <property type="term" value="F:ATP binding"/>
    <property type="evidence" value="ECO:0007669"/>
    <property type="project" value="UniProtKB-KW"/>
</dbReference>
<protein>
    <recommendedName>
        <fullName evidence="3">histidine kinase</fullName>
        <ecNumber evidence="3">2.7.13.3</ecNumber>
    </recommendedName>
</protein>
<dbReference type="SMART" id="SM00388">
    <property type="entry name" value="HisKA"/>
    <property type="match status" value="1"/>
</dbReference>
<dbReference type="InterPro" id="IPR036641">
    <property type="entry name" value="HPT_dom_sf"/>
</dbReference>
<feature type="transmembrane region" description="Helical" evidence="14">
    <location>
        <begin position="244"/>
        <end position="264"/>
    </location>
</feature>
<dbReference type="CDD" id="cd17546">
    <property type="entry name" value="REC_hyHK_CKI1_RcsC-like"/>
    <property type="match status" value="1"/>
</dbReference>
<evidence type="ECO:0000256" key="1">
    <source>
        <dbReference type="ARBA" id="ARBA00000085"/>
    </source>
</evidence>
<evidence type="ECO:0000256" key="9">
    <source>
        <dbReference type="ARBA" id="ARBA00022989"/>
    </source>
</evidence>
<keyword evidence="11 14" id="KW-0472">Membrane</keyword>
<evidence type="ECO:0000259" key="16">
    <source>
        <dbReference type="PROSITE" id="PS50109"/>
    </source>
</evidence>
<evidence type="ECO:0000256" key="4">
    <source>
        <dbReference type="ARBA" id="ARBA00022475"/>
    </source>
</evidence>
<dbReference type="SUPFAM" id="SSF55874">
    <property type="entry name" value="ATPase domain of HSP90 chaperone/DNA topoisomerase II/histidine kinase"/>
    <property type="match status" value="1"/>
</dbReference>
<evidence type="ECO:0000256" key="12">
    <source>
        <dbReference type="PROSITE-ProRule" id="PRU00110"/>
    </source>
</evidence>
<evidence type="ECO:0000256" key="8">
    <source>
        <dbReference type="ARBA" id="ARBA00022840"/>
    </source>
</evidence>
<evidence type="ECO:0000256" key="2">
    <source>
        <dbReference type="ARBA" id="ARBA00004651"/>
    </source>
</evidence>
<feature type="chain" id="PRO_5015723736" description="histidine kinase" evidence="15">
    <location>
        <begin position="41"/>
        <end position="935"/>
    </location>
</feature>
<keyword evidence="5 13" id="KW-0597">Phosphoprotein</keyword>
<proteinExistence type="predicted"/>
<feature type="transmembrane region" description="Helical" evidence="14">
    <location>
        <begin position="394"/>
        <end position="413"/>
    </location>
</feature>
<feature type="domain" description="Response regulatory" evidence="17">
    <location>
        <begin position="677"/>
        <end position="792"/>
    </location>
</feature>
<feature type="signal peptide" evidence="15">
    <location>
        <begin position="1"/>
        <end position="40"/>
    </location>
</feature>